<gene>
    <name evidence="1" type="ORF">SAMN05216259_101393</name>
</gene>
<name>A0A1G9VTM6_9ACTN</name>
<accession>A0A1G9VTM6</accession>
<sequence length="70" mass="7796">MTVYSHSHADHIGAAGLWGKEVERIGHIESRRLLRREADTQRPAPETQRQYMADLTASTRAALTGLDPTP</sequence>
<dbReference type="EMBL" id="FNIE01000001">
    <property type="protein sequence ID" value="SDM75327.1"/>
    <property type="molecule type" value="Genomic_DNA"/>
</dbReference>
<organism evidence="1 2">
    <name type="scientific">Actinacidiphila guanduensis</name>
    <dbReference type="NCBI Taxonomy" id="310781"/>
    <lineage>
        <taxon>Bacteria</taxon>
        <taxon>Bacillati</taxon>
        <taxon>Actinomycetota</taxon>
        <taxon>Actinomycetes</taxon>
        <taxon>Kitasatosporales</taxon>
        <taxon>Streptomycetaceae</taxon>
        <taxon>Actinacidiphila</taxon>
    </lineage>
</organism>
<reference evidence="1 2" key="1">
    <citation type="submission" date="2016-10" db="EMBL/GenBank/DDBJ databases">
        <authorList>
            <person name="de Groot N.N."/>
        </authorList>
    </citation>
    <scope>NUCLEOTIDE SEQUENCE [LARGE SCALE GENOMIC DNA]</scope>
    <source>
        <strain evidence="1 2">CGMCC 4.2022</strain>
    </source>
</reference>
<evidence type="ECO:0000313" key="1">
    <source>
        <dbReference type="EMBL" id="SDM75327.1"/>
    </source>
</evidence>
<dbReference type="Gene3D" id="3.60.15.10">
    <property type="entry name" value="Ribonuclease Z/Hydroxyacylglutathione hydrolase-like"/>
    <property type="match status" value="1"/>
</dbReference>
<dbReference type="AlphaFoldDB" id="A0A1G9VTM6"/>
<dbReference type="InterPro" id="IPR036866">
    <property type="entry name" value="RibonucZ/Hydroxyglut_hydro"/>
</dbReference>
<dbReference type="Proteomes" id="UP000199341">
    <property type="component" value="Unassembled WGS sequence"/>
</dbReference>
<protein>
    <recommendedName>
        <fullName evidence="3">Metallo-beta-lactamase domain-containing protein</fullName>
    </recommendedName>
</protein>
<dbReference type="SUPFAM" id="SSF56281">
    <property type="entry name" value="Metallo-hydrolase/oxidoreductase"/>
    <property type="match status" value="1"/>
</dbReference>
<evidence type="ECO:0000313" key="2">
    <source>
        <dbReference type="Proteomes" id="UP000199341"/>
    </source>
</evidence>
<dbReference type="RefSeq" id="WP_093782453.1">
    <property type="nucleotide sequence ID" value="NZ_FNIE01000001.1"/>
</dbReference>
<proteinExistence type="predicted"/>
<dbReference type="OrthoDB" id="5240502at2"/>
<dbReference type="STRING" id="310781.SAMN05216259_101393"/>
<keyword evidence="2" id="KW-1185">Reference proteome</keyword>
<evidence type="ECO:0008006" key="3">
    <source>
        <dbReference type="Google" id="ProtNLM"/>
    </source>
</evidence>